<organism evidence="1 2">
    <name type="scientific">Amycolatopsis ultiminotia</name>
    <dbReference type="NCBI Taxonomy" id="543629"/>
    <lineage>
        <taxon>Bacteria</taxon>
        <taxon>Bacillati</taxon>
        <taxon>Actinomycetota</taxon>
        <taxon>Actinomycetes</taxon>
        <taxon>Pseudonocardiales</taxon>
        <taxon>Pseudonocardiaceae</taxon>
        <taxon>Amycolatopsis</taxon>
    </lineage>
</organism>
<comment type="caution">
    <text evidence="1">The sequence shown here is derived from an EMBL/GenBank/DDBJ whole genome shotgun (WGS) entry which is preliminary data.</text>
</comment>
<evidence type="ECO:0000313" key="2">
    <source>
        <dbReference type="Proteomes" id="UP001500689"/>
    </source>
</evidence>
<keyword evidence="2" id="KW-1185">Reference proteome</keyword>
<sequence>MFSIIVVPSAGDHTNEQLRLGPGESLEFGREPAVSGDGHLRIAHGGVSRRAGTISAAGTHWTLTNRSRTQTYVVENPEGAGEHIKVGPGRIAAPVPFEFSRVVLPAGGDLLSFDVWAPRHEYLDEDVETAGEPTAAAFPLDRTKRYFLVLAALSEPRLRGLPLAPLPTVDQLVERLRPVWPCVTRATVQWNIDYLAVKMRLKPRPDEADLGPRVNGKKTSLVSLAVRFDLVGEHDLRHLDPR</sequence>
<protein>
    <submittedName>
        <fullName evidence="1">FHA domain-containing protein</fullName>
    </submittedName>
</protein>
<name>A0ABP6VH92_9PSEU</name>
<dbReference type="EMBL" id="BAAAZN010000003">
    <property type="protein sequence ID" value="GAA3535810.1"/>
    <property type="molecule type" value="Genomic_DNA"/>
</dbReference>
<evidence type="ECO:0000313" key="1">
    <source>
        <dbReference type="EMBL" id="GAA3535810.1"/>
    </source>
</evidence>
<proteinExistence type="predicted"/>
<reference evidence="2" key="1">
    <citation type="journal article" date="2019" name="Int. J. Syst. Evol. Microbiol.">
        <title>The Global Catalogue of Microorganisms (GCM) 10K type strain sequencing project: providing services to taxonomists for standard genome sequencing and annotation.</title>
        <authorList>
            <consortium name="The Broad Institute Genomics Platform"/>
            <consortium name="The Broad Institute Genome Sequencing Center for Infectious Disease"/>
            <person name="Wu L."/>
            <person name="Ma J."/>
        </authorList>
    </citation>
    <scope>NUCLEOTIDE SEQUENCE [LARGE SCALE GENOMIC DNA]</scope>
    <source>
        <strain evidence="2">JCM 16898</strain>
    </source>
</reference>
<dbReference type="Proteomes" id="UP001500689">
    <property type="component" value="Unassembled WGS sequence"/>
</dbReference>
<dbReference type="Gene3D" id="2.60.200.20">
    <property type="match status" value="1"/>
</dbReference>
<gene>
    <name evidence="1" type="ORF">GCM10022222_19330</name>
</gene>
<dbReference type="RefSeq" id="WP_344857674.1">
    <property type="nucleotide sequence ID" value="NZ_BAAAZN010000003.1"/>
</dbReference>
<accession>A0ABP6VH92</accession>